<feature type="region of interest" description="Disordered" evidence="1">
    <location>
        <begin position="860"/>
        <end position="881"/>
    </location>
</feature>
<dbReference type="Pfam" id="PF13550">
    <property type="entry name" value="Phage-tail_3"/>
    <property type="match status" value="1"/>
</dbReference>
<comment type="caution">
    <text evidence="5">The sequence shown here is derived from an EMBL/GenBank/DDBJ whole genome shotgun (WGS) entry which is preliminary data.</text>
</comment>
<evidence type="ECO:0008006" key="7">
    <source>
        <dbReference type="Google" id="ProtNLM"/>
    </source>
</evidence>
<dbReference type="RefSeq" id="WP_024922172.1">
    <property type="nucleotide sequence ID" value="NZ_MDEO01000032.1"/>
</dbReference>
<organism evidence="5 6">
    <name type="scientific">Mesorhizobium hungaricum</name>
    <dbReference type="NCBI Taxonomy" id="1566387"/>
    <lineage>
        <taxon>Bacteria</taxon>
        <taxon>Pseudomonadati</taxon>
        <taxon>Pseudomonadota</taxon>
        <taxon>Alphaproteobacteria</taxon>
        <taxon>Hyphomicrobiales</taxon>
        <taxon>Phyllobacteriaceae</taxon>
        <taxon>Mesorhizobium</taxon>
    </lineage>
</organism>
<dbReference type="InterPro" id="IPR056490">
    <property type="entry name" value="Rcc01698_C"/>
</dbReference>
<evidence type="ECO:0000313" key="6">
    <source>
        <dbReference type="Proteomes" id="UP000094412"/>
    </source>
</evidence>
<dbReference type="Pfam" id="PF13547">
    <property type="entry name" value="GTA_TIM"/>
    <property type="match status" value="1"/>
</dbReference>
<keyword evidence="6" id="KW-1185">Reference proteome</keyword>
<feature type="region of interest" description="Disordered" evidence="1">
    <location>
        <begin position="45"/>
        <end position="68"/>
    </location>
</feature>
<feature type="domain" description="Rcc01698-like C-terminal" evidence="4">
    <location>
        <begin position="1040"/>
        <end position="1137"/>
    </location>
</feature>
<dbReference type="Pfam" id="PF23666">
    <property type="entry name" value="Rcc01698_C"/>
    <property type="match status" value="1"/>
</dbReference>
<dbReference type="Gene3D" id="3.20.20.80">
    <property type="entry name" value="Glycosidases"/>
    <property type="match status" value="1"/>
</dbReference>
<dbReference type="STRING" id="1566387.QV13_12515"/>
<dbReference type="CDD" id="cd19607">
    <property type="entry name" value="GTA_TIM-barrel-like"/>
    <property type="match status" value="1"/>
</dbReference>
<gene>
    <name evidence="5" type="ORF">QV13_12515</name>
</gene>
<feature type="domain" description="Tip attachment protein J" evidence="3">
    <location>
        <begin position="789"/>
        <end position="946"/>
    </location>
</feature>
<dbReference type="Proteomes" id="UP000094412">
    <property type="component" value="Unassembled WGS sequence"/>
</dbReference>
<name>A0A1C2DSH1_9HYPH</name>
<evidence type="ECO:0000259" key="3">
    <source>
        <dbReference type="Pfam" id="PF13550"/>
    </source>
</evidence>
<dbReference type="EMBL" id="MDEO01000032">
    <property type="protein sequence ID" value="OCX17575.1"/>
    <property type="molecule type" value="Genomic_DNA"/>
</dbReference>
<dbReference type="OrthoDB" id="8445115at2"/>
<evidence type="ECO:0000256" key="1">
    <source>
        <dbReference type="SAM" id="MobiDB-lite"/>
    </source>
</evidence>
<feature type="compositionally biased region" description="Basic and acidic residues" evidence="1">
    <location>
        <begin position="860"/>
        <end position="876"/>
    </location>
</feature>
<accession>A0A1C2DSH1</accession>
<feature type="compositionally biased region" description="Polar residues" evidence="1">
    <location>
        <begin position="55"/>
        <end position="67"/>
    </location>
</feature>
<reference evidence="5 6" key="1">
    <citation type="submission" date="2016-08" db="EMBL/GenBank/DDBJ databases">
        <title>Whole genome sequence of Mesorhizobium sp. strain UASWS1009 isolated from industrial sewage.</title>
        <authorList>
            <person name="Crovadore J."/>
            <person name="Calmin G."/>
            <person name="Chablais R."/>
            <person name="Cochard B."/>
            <person name="Lefort F."/>
        </authorList>
    </citation>
    <scope>NUCLEOTIDE SEQUENCE [LARGE SCALE GENOMIC DNA]</scope>
    <source>
        <strain evidence="5 6">UASWS1009</strain>
    </source>
</reference>
<protein>
    <recommendedName>
        <fullName evidence="7">Host specificity protein</fullName>
    </recommendedName>
</protein>
<feature type="domain" description="GTA TIM-barrel-like" evidence="2">
    <location>
        <begin position="429"/>
        <end position="728"/>
    </location>
</feature>
<dbReference type="InterPro" id="IPR025195">
    <property type="entry name" value="GTA_TIM_dom"/>
</dbReference>
<evidence type="ECO:0000259" key="2">
    <source>
        <dbReference type="Pfam" id="PF13547"/>
    </source>
</evidence>
<evidence type="ECO:0000259" key="4">
    <source>
        <dbReference type="Pfam" id="PF23666"/>
    </source>
</evidence>
<sequence length="1295" mass="139055">MATILLGLAGASLGAAFGPIGLIAGRAIGALIGSMADQALVSALTPTQKREGPRLTSSDVQTSTEGSPINRLYGRARTAGHLFWATRFEEEIRKEKSGGKGFGGPKVETTTYVYHANFAVGLCEGPVAGIGRIWADGKEIDQDEVEFRFHPGSESQLADPLIEVKEGAAPAYRGLCYIVFERLDLTAYGNRIPQINAEVFRLVGALETQVEAVALIPGNEHGLDTRHVWVKDGESQNRHTLLAATDIAASIDRLQMLCPALKSVMLVVSWFGTDLRCGACRVEPRIEAVKTTEPVTWRVAGLTRQTATLVSTIEGAPAYGGTPDDASVIRCIQALKARGLDVCLLPFIMMDVPHGNALPNPYSAGASSPGQPAYPWRGRMSCSPAPGFAGSPDKTTAAADQVASFVGTARAVHFGGSGTTVTYSGPAEWSFRRFILHNARLAALAGGVESFLIGSELVGLSQVRSSGSTYPFVDALKALAAEARVMLGAGVKLGYAADWSEYHSHRPGDGSGDVFFNLDPLWADANIDFIGIDNYLPLSDWRDGSAHLDFDPAGPSTIYDQAYLRGNVAGGEYFDWFYASEAARNAQARTPITDGAHGEPFVFRNKDILGWWRNAHHNRPGGVRSGGSTSWVPRSKLLRFTELGCPAVDKGSNQPNLFPDRRSSEGGFPWFSSRARDDQMQRSWLEAMIGHYALAANNPVSPAYGGRMVDLGHSNIWCWDTRPWPSFPVSSGLWGDWRNWQTGHWLSGRLGTAPAAETIRAILNDAGFSHYAIEPIPGVVDGVTVGNLTSARALLDALRPAYQFDAVESGGIVKFLARHGRAPVATITADELVVASDAPARFRRTRAQETDLPDAVKLRYGDQSRDDQAGAAEARRSAGSSRRVVDFSPPVVMGETRAREIAELELNAAWVGRERYAFALAPSRLALEPGDVVAFQPAGQAVRIERAAIGEARRIEAFEVDPLAGGSFGTDPTGGQQPPRQPIVPAQVIVADAPLLRDGDIAHAPYVAGVMSPFRSGIALWRSPSDAGFELDTLLPVPGAIGRTASPLHSGPVGRWDRVNRLDVELLRGTLASVPELAVLNGANAMLVENADGEWEVLQFANVTSTGARTFRLAGLLRGQRGSEHAMRAPVAAGARCLMLDPSVAQATLPASLLGLPLNWRAGSAERGVADPGVSSFTMTLRGRGRRPLSPARLIGRRSETGDWRLSWIRRSRIGGDSWDEVPLGEEREAYRLEILDGAGGTVLRTFETTVPEQTYTAASQVADFGAQRTAFHARVAQRSTSYGPGIFLETLVTI</sequence>
<dbReference type="InterPro" id="IPR032876">
    <property type="entry name" value="J_dom"/>
</dbReference>
<evidence type="ECO:0000313" key="5">
    <source>
        <dbReference type="EMBL" id="OCX17575.1"/>
    </source>
</evidence>
<proteinExistence type="predicted"/>